<dbReference type="Proteomes" id="UP000592181">
    <property type="component" value="Unassembled WGS sequence"/>
</dbReference>
<dbReference type="AlphaFoldDB" id="A0A852X3Z9"/>
<evidence type="ECO:0000313" key="2">
    <source>
        <dbReference type="Proteomes" id="UP000592181"/>
    </source>
</evidence>
<name>A0A852X3Z9_9MICO</name>
<organism evidence="1 2">
    <name type="scientific">Janibacter alkaliphilus</name>
    <dbReference type="NCBI Taxonomy" id="1069963"/>
    <lineage>
        <taxon>Bacteria</taxon>
        <taxon>Bacillati</taxon>
        <taxon>Actinomycetota</taxon>
        <taxon>Actinomycetes</taxon>
        <taxon>Micrococcales</taxon>
        <taxon>Intrasporangiaceae</taxon>
        <taxon>Janibacter</taxon>
    </lineage>
</organism>
<dbReference type="RefSeq" id="WP_179461628.1">
    <property type="nucleotide sequence ID" value="NZ_JACBZX010000001.1"/>
</dbReference>
<keyword evidence="2" id="KW-1185">Reference proteome</keyword>
<sequence length="61" mass="7078">MDLLDQRLVERVRRTQAGQGRTARAASPRSIIDADRRVRHELTAGAPNSWWLIDITEHWID</sequence>
<accession>A0A852X3Z9</accession>
<dbReference type="EMBL" id="JACBZX010000001">
    <property type="protein sequence ID" value="NYG36060.1"/>
    <property type="molecule type" value="Genomic_DNA"/>
</dbReference>
<protein>
    <submittedName>
        <fullName evidence="1">Uncharacterized protein</fullName>
    </submittedName>
</protein>
<gene>
    <name evidence="1" type="ORF">BJY28_000529</name>
</gene>
<proteinExistence type="predicted"/>
<comment type="caution">
    <text evidence="1">The sequence shown here is derived from an EMBL/GenBank/DDBJ whole genome shotgun (WGS) entry which is preliminary data.</text>
</comment>
<evidence type="ECO:0000313" key="1">
    <source>
        <dbReference type="EMBL" id="NYG36060.1"/>
    </source>
</evidence>
<reference evidence="1 2" key="1">
    <citation type="submission" date="2020-07" db="EMBL/GenBank/DDBJ databases">
        <title>Sequencing the genomes of 1000 actinobacteria strains.</title>
        <authorList>
            <person name="Klenk H.-P."/>
        </authorList>
    </citation>
    <scope>NUCLEOTIDE SEQUENCE [LARGE SCALE GENOMIC DNA]</scope>
    <source>
        <strain evidence="1 2">DSM 24723</strain>
    </source>
</reference>